<dbReference type="InterPro" id="IPR011057">
    <property type="entry name" value="Mss4-like_sf"/>
</dbReference>
<proteinExistence type="inferred from homology"/>
<accession>A0A940N0D4</accession>
<name>A0A940N0D4_9PROT</name>
<evidence type="ECO:0000256" key="2">
    <source>
        <dbReference type="ARBA" id="ARBA00022723"/>
    </source>
</evidence>
<protein>
    <submittedName>
        <fullName evidence="5">GFA family protein</fullName>
    </submittedName>
</protein>
<sequence length="148" mass="15850">MRMSETPRQMNGACHCGTVRFEVTLADGIKTARRCNCSICRMRGAVVVSAATDGVRVVSGEESLGTYSFNTGTAKHHFCTHCGIYTHHQRRSTPGQFGVNLACLEGMSPFDLEEVPVLDGVRHPSDNGGVSRLAGVLHFTPADEAGSP</sequence>
<dbReference type="PROSITE" id="PS51891">
    <property type="entry name" value="CENP_V_GFA"/>
    <property type="match status" value="1"/>
</dbReference>
<dbReference type="GO" id="GO:0016846">
    <property type="term" value="F:carbon-sulfur lyase activity"/>
    <property type="evidence" value="ECO:0007669"/>
    <property type="project" value="InterPro"/>
</dbReference>
<evidence type="ECO:0000313" key="6">
    <source>
        <dbReference type="Proteomes" id="UP000677537"/>
    </source>
</evidence>
<dbReference type="Pfam" id="PF04828">
    <property type="entry name" value="GFA"/>
    <property type="match status" value="1"/>
</dbReference>
<dbReference type="InterPro" id="IPR006913">
    <property type="entry name" value="CENP-V/GFA"/>
</dbReference>
<dbReference type="Gene3D" id="2.170.150.70">
    <property type="match status" value="1"/>
</dbReference>
<evidence type="ECO:0000259" key="4">
    <source>
        <dbReference type="PROSITE" id="PS51891"/>
    </source>
</evidence>
<comment type="similarity">
    <text evidence="1">Belongs to the Gfa family.</text>
</comment>
<dbReference type="PANTHER" id="PTHR28620">
    <property type="entry name" value="CENTROMERE PROTEIN V"/>
    <property type="match status" value="1"/>
</dbReference>
<evidence type="ECO:0000256" key="3">
    <source>
        <dbReference type="ARBA" id="ARBA00022833"/>
    </source>
</evidence>
<gene>
    <name evidence="5" type="ORF">J5Y10_04360</name>
</gene>
<dbReference type="InterPro" id="IPR052355">
    <property type="entry name" value="CENP-V-like"/>
</dbReference>
<organism evidence="5 6">
    <name type="scientific">Roseomonas indoligenes</name>
    <dbReference type="NCBI Taxonomy" id="2820811"/>
    <lineage>
        <taxon>Bacteria</taxon>
        <taxon>Pseudomonadati</taxon>
        <taxon>Pseudomonadota</taxon>
        <taxon>Alphaproteobacteria</taxon>
        <taxon>Acetobacterales</taxon>
        <taxon>Roseomonadaceae</taxon>
        <taxon>Roseomonas</taxon>
    </lineage>
</organism>
<keyword evidence="6" id="KW-1185">Reference proteome</keyword>
<comment type="caution">
    <text evidence="5">The sequence shown here is derived from an EMBL/GenBank/DDBJ whole genome shotgun (WGS) entry which is preliminary data.</text>
</comment>
<dbReference type="AlphaFoldDB" id="A0A940N0D4"/>
<keyword evidence="2" id="KW-0479">Metal-binding</keyword>
<dbReference type="PANTHER" id="PTHR28620:SF1">
    <property type="entry name" value="CENP-V_GFA DOMAIN-CONTAINING PROTEIN"/>
    <property type="match status" value="1"/>
</dbReference>
<evidence type="ECO:0000313" key="5">
    <source>
        <dbReference type="EMBL" id="MBP0492007.1"/>
    </source>
</evidence>
<dbReference type="Proteomes" id="UP000677537">
    <property type="component" value="Unassembled WGS sequence"/>
</dbReference>
<reference evidence="5" key="1">
    <citation type="submission" date="2021-03" db="EMBL/GenBank/DDBJ databases">
        <authorList>
            <person name="So Y."/>
        </authorList>
    </citation>
    <scope>NUCLEOTIDE SEQUENCE</scope>
    <source>
        <strain evidence="5">SG15</strain>
    </source>
</reference>
<dbReference type="SUPFAM" id="SSF51316">
    <property type="entry name" value="Mss4-like"/>
    <property type="match status" value="1"/>
</dbReference>
<dbReference type="EMBL" id="JAGIZA010000002">
    <property type="protein sequence ID" value="MBP0492007.1"/>
    <property type="molecule type" value="Genomic_DNA"/>
</dbReference>
<keyword evidence="3" id="KW-0862">Zinc</keyword>
<dbReference type="GO" id="GO:0046872">
    <property type="term" value="F:metal ion binding"/>
    <property type="evidence" value="ECO:0007669"/>
    <property type="project" value="UniProtKB-KW"/>
</dbReference>
<feature type="domain" description="CENP-V/GFA" evidence="4">
    <location>
        <begin position="10"/>
        <end position="126"/>
    </location>
</feature>
<evidence type="ECO:0000256" key="1">
    <source>
        <dbReference type="ARBA" id="ARBA00005495"/>
    </source>
</evidence>